<organism evidence="1 2">
    <name type="scientific">Pseudomonas syringae pv. pisi str. 1704B</name>
    <dbReference type="NCBI Taxonomy" id="629263"/>
    <lineage>
        <taxon>Bacteria</taxon>
        <taxon>Pseudomonadati</taxon>
        <taxon>Pseudomonadota</taxon>
        <taxon>Gammaproteobacteria</taxon>
        <taxon>Pseudomonadales</taxon>
        <taxon>Pseudomonadaceae</taxon>
        <taxon>Pseudomonas</taxon>
        <taxon>Pseudomonas syringae</taxon>
    </lineage>
</organism>
<dbReference type="InterPro" id="IPR029062">
    <property type="entry name" value="Class_I_gatase-like"/>
</dbReference>
<dbReference type="Proteomes" id="UP000004986">
    <property type="component" value="Unassembled WGS sequence"/>
</dbReference>
<name>F3GQA8_PSESJ</name>
<dbReference type="EMBL" id="AEAI01004045">
    <property type="protein sequence ID" value="EGH49261.1"/>
    <property type="molecule type" value="Genomic_DNA"/>
</dbReference>
<gene>
    <name evidence="1" type="ORF">PSYPI_45633</name>
</gene>
<feature type="non-terminal residue" evidence="1">
    <location>
        <position position="1"/>
    </location>
</feature>
<sequence>SRDDRQLFNVFTIGRSTAPVRARAGLKVDPDFSINDHPPVDCLIVPGGVVTAE</sequence>
<evidence type="ECO:0000313" key="2">
    <source>
        <dbReference type="Proteomes" id="UP000004986"/>
    </source>
</evidence>
<accession>F3GQA8</accession>
<dbReference type="SUPFAM" id="SSF52317">
    <property type="entry name" value="Class I glutamine amidotransferase-like"/>
    <property type="match status" value="1"/>
</dbReference>
<dbReference type="Gene3D" id="3.40.50.880">
    <property type="match status" value="1"/>
</dbReference>
<proteinExistence type="predicted"/>
<protein>
    <submittedName>
        <fullName evidence="1">ThiJ/PfpI</fullName>
    </submittedName>
</protein>
<feature type="non-terminal residue" evidence="1">
    <location>
        <position position="53"/>
    </location>
</feature>
<evidence type="ECO:0000313" key="1">
    <source>
        <dbReference type="EMBL" id="EGH49261.1"/>
    </source>
</evidence>
<reference evidence="1 2" key="1">
    <citation type="journal article" date="2011" name="PLoS Pathog.">
        <title>Dynamic evolution of pathogenicity revealed by sequencing and comparative genomics of 19 Pseudomonas syringae isolates.</title>
        <authorList>
            <person name="Baltrus D.A."/>
            <person name="Nishimura M.T."/>
            <person name="Romanchuk A."/>
            <person name="Chang J.H."/>
            <person name="Mukhtar M.S."/>
            <person name="Cherkis K."/>
            <person name="Roach J."/>
            <person name="Grant S.R."/>
            <person name="Jones C.D."/>
            <person name="Dangl J.L."/>
        </authorList>
    </citation>
    <scope>NUCLEOTIDE SEQUENCE [LARGE SCALE GENOMIC DNA]</scope>
    <source>
        <strain evidence="1 2">1704B</strain>
    </source>
</reference>
<comment type="caution">
    <text evidence="1">The sequence shown here is derived from an EMBL/GenBank/DDBJ whole genome shotgun (WGS) entry which is preliminary data.</text>
</comment>
<dbReference type="AlphaFoldDB" id="F3GQA8"/>
<keyword evidence="2" id="KW-1185">Reference proteome</keyword>